<feature type="domain" description="ENPP1-3/EXOG-like endonuclease/phosphodiesterase" evidence="12">
    <location>
        <begin position="110"/>
        <end position="305"/>
    </location>
</feature>
<keyword evidence="3 10" id="KW-0540">Nuclease</keyword>
<dbReference type="AlphaFoldDB" id="A0A2U0U7V4"/>
<dbReference type="EC" id="3.1.30.-" evidence="10"/>
<dbReference type="InterPro" id="IPR001604">
    <property type="entry name" value="Endo_G_ENPP1-like_dom"/>
</dbReference>
<dbReference type="Proteomes" id="UP000245870">
    <property type="component" value="Unassembled WGS sequence"/>
</dbReference>
<dbReference type="Pfam" id="PF01223">
    <property type="entry name" value="Endonuclease_NS"/>
    <property type="match status" value="1"/>
</dbReference>
<evidence type="ECO:0000256" key="10">
    <source>
        <dbReference type="RuleBase" id="RU366055"/>
    </source>
</evidence>
<evidence type="ECO:0000256" key="4">
    <source>
        <dbReference type="ARBA" id="ARBA00022723"/>
    </source>
</evidence>
<evidence type="ECO:0000256" key="8">
    <source>
        <dbReference type="PIRSR" id="PIRSR640255-1"/>
    </source>
</evidence>
<accession>A0A2U0U7V4</accession>
<evidence type="ECO:0000259" key="12">
    <source>
        <dbReference type="SMART" id="SM00477"/>
    </source>
</evidence>
<keyword evidence="4 9" id="KW-0479">Metal-binding</keyword>
<dbReference type="EMBL" id="QENY01000009">
    <property type="protein sequence ID" value="PVX53730.1"/>
    <property type="molecule type" value="Genomic_DNA"/>
</dbReference>
<keyword evidence="7" id="KW-0460">Magnesium</keyword>
<evidence type="ECO:0000256" key="11">
    <source>
        <dbReference type="SAM" id="MobiDB-lite"/>
    </source>
</evidence>
<dbReference type="InterPro" id="IPR018524">
    <property type="entry name" value="DNA/RNA_endonuclease_AS"/>
</dbReference>
<dbReference type="SMART" id="SM00477">
    <property type="entry name" value="NUC"/>
    <property type="match status" value="1"/>
</dbReference>
<name>A0A2U0U7V4_9BACT</name>
<dbReference type="InterPro" id="IPR044925">
    <property type="entry name" value="His-Me_finger_sf"/>
</dbReference>
<evidence type="ECO:0000256" key="6">
    <source>
        <dbReference type="ARBA" id="ARBA00022801"/>
    </source>
</evidence>
<dbReference type="PANTHER" id="PTHR13966">
    <property type="entry name" value="ENDONUCLEASE RELATED"/>
    <property type="match status" value="1"/>
</dbReference>
<keyword evidence="5 10" id="KW-0255">Endonuclease</keyword>
<comment type="cofactor">
    <cofactor evidence="1 10">
        <name>Mg(2+)</name>
        <dbReference type="ChEBI" id="CHEBI:18420"/>
    </cofactor>
</comment>
<feature type="active site" description="Proton acceptor" evidence="8">
    <location>
        <position position="173"/>
    </location>
</feature>
<feature type="region of interest" description="Disordered" evidence="11">
    <location>
        <begin position="43"/>
        <end position="84"/>
    </location>
</feature>
<feature type="compositionally biased region" description="Basic and acidic residues" evidence="11">
    <location>
        <begin position="55"/>
        <end position="84"/>
    </location>
</feature>
<gene>
    <name evidence="14" type="ORF">C7379_10970</name>
</gene>
<evidence type="ECO:0000256" key="7">
    <source>
        <dbReference type="ARBA" id="ARBA00022842"/>
    </source>
</evidence>
<evidence type="ECO:0000313" key="15">
    <source>
        <dbReference type="Proteomes" id="UP000245870"/>
    </source>
</evidence>
<dbReference type="SUPFAM" id="SSF54060">
    <property type="entry name" value="His-Me finger endonucleases"/>
    <property type="match status" value="1"/>
</dbReference>
<dbReference type="GO" id="GO:0046872">
    <property type="term" value="F:metal ion binding"/>
    <property type="evidence" value="ECO:0007669"/>
    <property type="project" value="UniProtKB-KW"/>
</dbReference>
<dbReference type="GO" id="GO:0004519">
    <property type="term" value="F:endonuclease activity"/>
    <property type="evidence" value="ECO:0007669"/>
    <property type="project" value="UniProtKB-UniRule"/>
</dbReference>
<dbReference type="InterPro" id="IPR040255">
    <property type="entry name" value="Non-specific_endonuclease"/>
</dbReference>
<organism evidence="14 15">
    <name type="scientific">Hallella colorans</name>
    <dbReference type="NCBI Taxonomy" id="1703337"/>
    <lineage>
        <taxon>Bacteria</taxon>
        <taxon>Pseudomonadati</taxon>
        <taxon>Bacteroidota</taxon>
        <taxon>Bacteroidia</taxon>
        <taxon>Bacteroidales</taxon>
        <taxon>Prevotellaceae</taxon>
        <taxon>Hallella</taxon>
    </lineage>
</organism>
<evidence type="ECO:0000256" key="5">
    <source>
        <dbReference type="ARBA" id="ARBA00022759"/>
    </source>
</evidence>
<reference evidence="14 15" key="1">
    <citation type="submission" date="2018-05" db="EMBL/GenBank/DDBJ databases">
        <title>Genomic Encyclopedia of Type Strains, Phase IV (KMG-IV): sequencing the most valuable type-strain genomes for metagenomic binning, comparative biology and taxonomic classification.</title>
        <authorList>
            <person name="Goeker M."/>
        </authorList>
    </citation>
    <scope>NUCLEOTIDE SEQUENCE [LARGE SCALE GENOMIC DNA]</scope>
    <source>
        <strain evidence="14 15">DSM 100333</strain>
    </source>
</reference>
<evidence type="ECO:0000313" key="14">
    <source>
        <dbReference type="EMBL" id="PVX53730.1"/>
    </source>
</evidence>
<feature type="binding site" evidence="9">
    <location>
        <position position="204"/>
    </location>
    <ligand>
        <name>Mg(2+)</name>
        <dbReference type="ChEBI" id="CHEBI:18420"/>
        <note>catalytic</note>
    </ligand>
</feature>
<evidence type="ECO:0000256" key="3">
    <source>
        <dbReference type="ARBA" id="ARBA00022722"/>
    </source>
</evidence>
<comment type="similarity">
    <text evidence="2 10">Belongs to the DNA/RNA non-specific endonuclease family.</text>
</comment>
<dbReference type="CDD" id="cd00091">
    <property type="entry name" value="NUC"/>
    <property type="match status" value="1"/>
</dbReference>
<dbReference type="GO" id="GO:0003676">
    <property type="term" value="F:nucleic acid binding"/>
    <property type="evidence" value="ECO:0007669"/>
    <property type="project" value="InterPro"/>
</dbReference>
<protein>
    <recommendedName>
        <fullName evidence="10">Endonuclease</fullName>
        <ecNumber evidence="10">3.1.30.-</ecNumber>
    </recommendedName>
</protein>
<dbReference type="SMART" id="SM00892">
    <property type="entry name" value="Endonuclease_NS"/>
    <property type="match status" value="1"/>
</dbReference>
<comment type="caution">
    <text evidence="14">The sequence shown here is derived from an EMBL/GenBank/DDBJ whole genome shotgun (WGS) entry which is preliminary data.</text>
</comment>
<evidence type="ECO:0000256" key="1">
    <source>
        <dbReference type="ARBA" id="ARBA00001946"/>
    </source>
</evidence>
<evidence type="ECO:0000256" key="2">
    <source>
        <dbReference type="ARBA" id="ARBA00010052"/>
    </source>
</evidence>
<sequence>MNNHFISTIALLIIVWSVSGCGNCSGKLSPEAERSMYDLSNGATSTEYENETEAEQPKQPKRSNDGRDQETRLRDCRPDNRDEGMARVETGESLAWPARLTNVPEQVLRRKAYVLSFNTETLLPNWVAWKLTSEETDGPWKRKSAKFHEDFDIDPKYQVFPSDYNRSGYDRGHMCPAGDNKWDKEAMRECFLMTNICPQLHSLNSGDWNSLEIQCRDWARQYGEIYIVCGPIFFKKSNKKIGRPRRVTVPVGFFKVILCMKGSPKAIGFVFKNVPGHHARNEYVNTVDDVERIVNMDFFPALPDRIENRVEAKANLDDW</sequence>
<dbReference type="InterPro" id="IPR020821">
    <property type="entry name" value="ENPP1-3/EXOG-like_nuc-like"/>
</dbReference>
<keyword evidence="15" id="KW-1185">Reference proteome</keyword>
<keyword evidence="6 10" id="KW-0378">Hydrolase</keyword>
<dbReference type="RefSeq" id="WP_243406728.1">
    <property type="nucleotide sequence ID" value="NZ_QENY01000009.1"/>
</dbReference>
<dbReference type="InterPro" id="IPR044929">
    <property type="entry name" value="DNA/RNA_non-sp_Endonuclease_sf"/>
</dbReference>
<dbReference type="GO" id="GO:0016787">
    <property type="term" value="F:hydrolase activity"/>
    <property type="evidence" value="ECO:0007669"/>
    <property type="project" value="UniProtKB-KW"/>
</dbReference>
<dbReference type="Gene3D" id="3.40.570.10">
    <property type="entry name" value="Extracellular Endonuclease, subunit A"/>
    <property type="match status" value="1"/>
</dbReference>
<dbReference type="PROSITE" id="PS01070">
    <property type="entry name" value="NUCLEASE_NON_SPEC"/>
    <property type="match status" value="1"/>
</dbReference>
<evidence type="ECO:0000256" key="9">
    <source>
        <dbReference type="PIRSR" id="PIRSR640255-2"/>
    </source>
</evidence>
<evidence type="ECO:0000259" key="13">
    <source>
        <dbReference type="SMART" id="SM00892"/>
    </source>
</evidence>
<proteinExistence type="inferred from homology"/>
<dbReference type="PANTHER" id="PTHR13966:SF5">
    <property type="entry name" value="ENDONUCLEASE G, MITOCHONDRIAL"/>
    <property type="match status" value="1"/>
</dbReference>
<feature type="domain" description="DNA/RNA non-specific endonuclease/pyrophosphatase/phosphodiesterase" evidence="13">
    <location>
        <begin position="109"/>
        <end position="305"/>
    </location>
</feature>